<dbReference type="OrthoDB" id="265717at2759"/>
<protein>
    <recommendedName>
        <fullName evidence="3">SET domain-containing protein</fullName>
    </recommendedName>
</protein>
<name>A0A8H3GBK1_9LECA</name>
<dbReference type="PROSITE" id="PS50280">
    <property type="entry name" value="SET"/>
    <property type="match status" value="1"/>
</dbReference>
<evidence type="ECO:0000259" key="3">
    <source>
        <dbReference type="PROSITE" id="PS50280"/>
    </source>
</evidence>
<organism evidence="4 5">
    <name type="scientific">Imshaugia aleurites</name>
    <dbReference type="NCBI Taxonomy" id="172621"/>
    <lineage>
        <taxon>Eukaryota</taxon>
        <taxon>Fungi</taxon>
        <taxon>Dikarya</taxon>
        <taxon>Ascomycota</taxon>
        <taxon>Pezizomycotina</taxon>
        <taxon>Lecanoromycetes</taxon>
        <taxon>OSLEUM clade</taxon>
        <taxon>Lecanoromycetidae</taxon>
        <taxon>Lecanorales</taxon>
        <taxon>Lecanorineae</taxon>
        <taxon>Parmeliaceae</taxon>
        <taxon>Imshaugia</taxon>
    </lineage>
</organism>
<dbReference type="EMBL" id="CAJPDT010000107">
    <property type="protein sequence ID" value="CAF9938297.1"/>
    <property type="molecule type" value="Genomic_DNA"/>
</dbReference>
<evidence type="ECO:0000256" key="1">
    <source>
        <dbReference type="SAM" id="MobiDB-lite"/>
    </source>
</evidence>
<feature type="compositionally biased region" description="Low complexity" evidence="1">
    <location>
        <begin position="547"/>
        <end position="557"/>
    </location>
</feature>
<evidence type="ECO:0000313" key="4">
    <source>
        <dbReference type="EMBL" id="CAF9938297.1"/>
    </source>
</evidence>
<reference evidence="4" key="1">
    <citation type="submission" date="2021-03" db="EMBL/GenBank/DDBJ databases">
        <authorList>
            <person name="Tagirdzhanova G."/>
        </authorList>
    </citation>
    <scope>NUCLEOTIDE SEQUENCE</scope>
</reference>
<evidence type="ECO:0000256" key="2">
    <source>
        <dbReference type="SAM" id="SignalP"/>
    </source>
</evidence>
<dbReference type="InterPro" id="IPR046341">
    <property type="entry name" value="SET_dom_sf"/>
</dbReference>
<dbReference type="Gene3D" id="2.170.270.10">
    <property type="entry name" value="SET domain"/>
    <property type="match status" value="1"/>
</dbReference>
<sequence length="564" mass="63460">MGVMEHSVLLSPAILWGILISDCNEDEDGSLDVAITDSGIQELSRATTAQSDDYAEIQLSKICPAILWGILLSETLAKAAKDESSDLPETEQELDMCAIIALWTAAGYDCQQAKEDNTATPIVTDSVLIGDGESTYSPPEPDGPYIVKESPGKGQGVFAARDVIRGERILVDKPFFVVTKPYNERKVLTIYERMPFANRQQYMKLYCPNRTDNINMTDVMRTFEANCFNIGDRAAVFLTATRFNHSCLPNTYYSWSDKRGEIVFHSMIDIPKDEEMTICYGRPLCTRLQRESQLRIYNFRCTCPACQSTTPFGQASESRRLTMTALEEQIIAFQSSLNKALLLYGLQDPLTPVLRLIETIKEEELHGELMTPYRDAADYLKGRGNFEEALEFAHLELEEEVVCLGNDSEVVIKTIEYIEELEVAMGEELDEEKSEVELEIDLGEDLRGESAEPGVDKQGLEKVSGPDFCEEKVSRNLDEDTSIHENQTDSQPKQSDTTRIQQDQEPEETPEQKPATPNPSNHEPESELFEAESDEDSLPFEEYPTELPSDSRSSSPRLVRKKMP</sequence>
<dbReference type="InterPro" id="IPR001214">
    <property type="entry name" value="SET_dom"/>
</dbReference>
<accession>A0A8H3GBK1</accession>
<gene>
    <name evidence="4" type="ORF">IMSHALPRED_000749</name>
</gene>
<proteinExistence type="predicted"/>
<feature type="signal peptide" evidence="2">
    <location>
        <begin position="1"/>
        <end position="23"/>
    </location>
</feature>
<dbReference type="SUPFAM" id="SSF82199">
    <property type="entry name" value="SET domain"/>
    <property type="match status" value="1"/>
</dbReference>
<feature type="compositionally biased region" description="Basic and acidic residues" evidence="1">
    <location>
        <begin position="469"/>
        <end position="487"/>
    </location>
</feature>
<feature type="compositionally biased region" description="Polar residues" evidence="1">
    <location>
        <begin position="488"/>
        <end position="500"/>
    </location>
</feature>
<keyword evidence="2" id="KW-0732">Signal</keyword>
<dbReference type="Pfam" id="PF00856">
    <property type="entry name" value="SET"/>
    <property type="match status" value="1"/>
</dbReference>
<feature type="chain" id="PRO_5034288417" description="SET domain-containing protein" evidence="2">
    <location>
        <begin position="24"/>
        <end position="564"/>
    </location>
</feature>
<dbReference type="CDD" id="cd20071">
    <property type="entry name" value="SET_SMYD"/>
    <property type="match status" value="1"/>
</dbReference>
<evidence type="ECO:0000313" key="5">
    <source>
        <dbReference type="Proteomes" id="UP000664534"/>
    </source>
</evidence>
<feature type="domain" description="SET" evidence="3">
    <location>
        <begin position="142"/>
        <end position="281"/>
    </location>
</feature>
<feature type="compositionally biased region" description="Basic and acidic residues" evidence="1">
    <location>
        <begin position="444"/>
        <end position="460"/>
    </location>
</feature>
<keyword evidence="5" id="KW-1185">Reference proteome</keyword>
<dbReference type="AlphaFoldDB" id="A0A8H3GBK1"/>
<dbReference type="PANTHER" id="PTHR47332">
    <property type="entry name" value="SET DOMAIN-CONTAINING PROTEIN 5"/>
    <property type="match status" value="1"/>
</dbReference>
<feature type="compositionally biased region" description="Acidic residues" evidence="1">
    <location>
        <begin position="526"/>
        <end position="539"/>
    </location>
</feature>
<dbReference type="Proteomes" id="UP000664534">
    <property type="component" value="Unassembled WGS sequence"/>
</dbReference>
<dbReference type="InterPro" id="IPR053185">
    <property type="entry name" value="SET_domain_protein"/>
</dbReference>
<feature type="region of interest" description="Disordered" evidence="1">
    <location>
        <begin position="442"/>
        <end position="564"/>
    </location>
</feature>
<comment type="caution">
    <text evidence="4">The sequence shown here is derived from an EMBL/GenBank/DDBJ whole genome shotgun (WGS) entry which is preliminary data.</text>
</comment>
<dbReference type="PANTHER" id="PTHR47332:SF2">
    <property type="entry name" value="SET-6"/>
    <property type="match status" value="1"/>
</dbReference>